<evidence type="ECO:0000256" key="2">
    <source>
        <dbReference type="ARBA" id="ARBA00022448"/>
    </source>
</evidence>
<dbReference type="CDD" id="cd13553">
    <property type="entry name" value="PBP2_NrtA_CpmA_like"/>
    <property type="match status" value="1"/>
</dbReference>
<dbReference type="Proteomes" id="UP000198795">
    <property type="component" value="Unassembled WGS sequence"/>
</dbReference>
<sequence>MPEHVRNEIHAGFIPLIDCAPLVIAAEQGFDAQFGFQLRLYREVSWANIRDKIDVGAYDCAHMLAPMPIATALGLGRTTAPIIVPMALNLNGNAITVSAAIFEEMLAADPEATRAGGMNAVKALKRVVDAHAKSGMAPLTLGMVFPFSSHNYDMRYWLAAGGIDPDNDVNLIVIPPPLTAENLRSGRIDGFCAGEPWNSVAVSQGAGRIVATKSQLWSRSPEKVLGVRAAWAEQNPQLLDALIKAIIKAGQWLEDPRNCDQAADILSKPQWVGTTRDIIRNVLSGTLERGGRLAVNKDPELVLFHSHAANFPWRSHALWILSQMIRWGQVREPFDLNAVVEEVYRPEYYRKAAAALGISVPHENMKREGDYAVTETASSAAKRGQSFFGSDHFDPLHVLNYLEQQKIRSPSIDLTRFKGLNASH</sequence>
<keyword evidence="6" id="KW-0067">ATP-binding</keyword>
<evidence type="ECO:0000256" key="3">
    <source>
        <dbReference type="ARBA" id="ARBA00022475"/>
    </source>
</evidence>
<evidence type="ECO:0000313" key="7">
    <source>
        <dbReference type="Proteomes" id="UP000198795"/>
    </source>
</evidence>
<evidence type="ECO:0000256" key="5">
    <source>
        <dbReference type="ARBA" id="ARBA00023136"/>
    </source>
</evidence>
<evidence type="ECO:0000256" key="4">
    <source>
        <dbReference type="ARBA" id="ARBA00022519"/>
    </source>
</evidence>
<dbReference type="SUPFAM" id="SSF53850">
    <property type="entry name" value="Periplasmic binding protein-like II"/>
    <property type="match status" value="1"/>
</dbReference>
<organism evidence="6 7">
    <name type="scientific">Filomicrobium insigne</name>
    <dbReference type="NCBI Taxonomy" id="418854"/>
    <lineage>
        <taxon>Bacteria</taxon>
        <taxon>Pseudomonadati</taxon>
        <taxon>Pseudomonadota</taxon>
        <taxon>Alphaproteobacteria</taxon>
        <taxon>Hyphomicrobiales</taxon>
        <taxon>Hyphomicrobiaceae</taxon>
        <taxon>Filomicrobium</taxon>
    </lineage>
</organism>
<accession>A0A1H0I3E3</accession>
<reference evidence="6 7" key="1">
    <citation type="submission" date="2016-10" db="EMBL/GenBank/DDBJ databases">
        <authorList>
            <person name="Varghese N."/>
            <person name="Submissions S."/>
        </authorList>
    </citation>
    <scope>NUCLEOTIDE SEQUENCE [LARGE SCALE GENOMIC DNA]</scope>
    <source>
        <strain evidence="6 7">CGMCC 1.6497</strain>
    </source>
</reference>
<dbReference type="Pfam" id="PF13379">
    <property type="entry name" value="NMT1_2"/>
    <property type="match status" value="1"/>
</dbReference>
<keyword evidence="7" id="KW-1185">Reference proteome</keyword>
<comment type="caution">
    <text evidence="6">The sequence shown here is derived from an EMBL/GenBank/DDBJ whole genome shotgun (WGS) entry which is preliminary data.</text>
</comment>
<dbReference type="RefSeq" id="WP_090226619.1">
    <property type="nucleotide sequence ID" value="NZ_FNJC01000001.1"/>
</dbReference>
<name>A0A1H0I3E3_9HYPH</name>
<dbReference type="GO" id="GO:0005524">
    <property type="term" value="F:ATP binding"/>
    <property type="evidence" value="ECO:0007669"/>
    <property type="project" value="UniProtKB-KW"/>
</dbReference>
<keyword evidence="3" id="KW-1003">Cell membrane</keyword>
<keyword evidence="2" id="KW-0813">Transport</keyword>
<dbReference type="InterPro" id="IPR044527">
    <property type="entry name" value="NrtA/CpmA_ABC-bd_dom"/>
</dbReference>
<dbReference type="PANTHER" id="PTHR30024:SF43">
    <property type="entry name" value="BLL4572 PROTEIN"/>
    <property type="match status" value="1"/>
</dbReference>
<comment type="subcellular location">
    <subcellularLocation>
        <location evidence="1">Endomembrane system</location>
    </subcellularLocation>
</comment>
<proteinExistence type="predicted"/>
<evidence type="ECO:0000313" key="6">
    <source>
        <dbReference type="EMBL" id="SDO25974.1"/>
    </source>
</evidence>
<dbReference type="PANTHER" id="PTHR30024">
    <property type="entry name" value="ALIPHATIC SULFONATES-BINDING PROTEIN-RELATED"/>
    <property type="match status" value="1"/>
</dbReference>
<dbReference type="EMBL" id="FNJC01000001">
    <property type="protein sequence ID" value="SDO25974.1"/>
    <property type="molecule type" value="Genomic_DNA"/>
</dbReference>
<keyword evidence="5" id="KW-0472">Membrane</keyword>
<keyword evidence="4" id="KW-0997">Cell inner membrane</keyword>
<gene>
    <name evidence="6" type="ORF">SAMN04488061_0720</name>
</gene>
<dbReference type="Gene3D" id="3.40.190.10">
    <property type="entry name" value="Periplasmic binding protein-like II"/>
    <property type="match status" value="2"/>
</dbReference>
<protein>
    <submittedName>
        <fullName evidence="6">NitT/TauT family transport system ATP-binding protein</fullName>
    </submittedName>
</protein>
<evidence type="ECO:0000256" key="1">
    <source>
        <dbReference type="ARBA" id="ARBA00004308"/>
    </source>
</evidence>
<keyword evidence="6" id="KW-0547">Nucleotide-binding</keyword>